<protein>
    <submittedName>
        <fullName evidence="1">Uncharacterized protein</fullName>
    </submittedName>
</protein>
<keyword evidence="2" id="KW-1185">Reference proteome</keyword>
<dbReference type="KEGG" id="sgn:SGRA_0193"/>
<dbReference type="OrthoDB" id="9825501at2"/>
<dbReference type="AlphaFoldDB" id="H6L562"/>
<proteinExistence type="predicted"/>
<organism evidence="1 2">
    <name type="scientific">Saprospira grandis (strain Lewin)</name>
    <dbReference type="NCBI Taxonomy" id="984262"/>
    <lineage>
        <taxon>Bacteria</taxon>
        <taxon>Pseudomonadati</taxon>
        <taxon>Bacteroidota</taxon>
        <taxon>Saprospiria</taxon>
        <taxon>Saprospirales</taxon>
        <taxon>Saprospiraceae</taxon>
        <taxon>Saprospira</taxon>
    </lineage>
</organism>
<gene>
    <name evidence="1" type="ordered locus">SGRA_0193</name>
</gene>
<name>H6L562_SAPGL</name>
<evidence type="ECO:0000313" key="1">
    <source>
        <dbReference type="EMBL" id="AFC22934.1"/>
    </source>
</evidence>
<dbReference type="RefSeq" id="WP_014373184.1">
    <property type="nucleotide sequence ID" value="NC_016940.1"/>
</dbReference>
<reference evidence="1 2" key="1">
    <citation type="journal article" date="2012" name="Stand. Genomic Sci.">
        <title>Complete genome sequencing and analysis of Saprospira grandis str. Lewin, a predatory marine bacterium.</title>
        <authorList>
            <person name="Saw J.H."/>
            <person name="Yuryev A."/>
            <person name="Kanbe M."/>
            <person name="Hou S."/>
            <person name="Young A.G."/>
            <person name="Aizawa S."/>
            <person name="Alam M."/>
        </authorList>
    </citation>
    <scope>NUCLEOTIDE SEQUENCE [LARGE SCALE GENOMIC DNA]</scope>
    <source>
        <strain evidence="1 2">Lewin</strain>
    </source>
</reference>
<sequence>MQISNSMIYRLLFVIFCFISFAQLKAQSQKKLYQSFAVQTATTVALELGDFPVEVRETEGPSIFIEGELSVTEIDEQLLSFLVQKGRYKLKANYNASCQEIKLAWAKELSTLMKAGEVCEEQIKFVLYLPKGLKINDSQTISASR</sequence>
<dbReference type="EMBL" id="CP002831">
    <property type="protein sequence ID" value="AFC22934.1"/>
    <property type="molecule type" value="Genomic_DNA"/>
</dbReference>
<dbReference type="Proteomes" id="UP000007519">
    <property type="component" value="Chromosome"/>
</dbReference>
<evidence type="ECO:0000313" key="2">
    <source>
        <dbReference type="Proteomes" id="UP000007519"/>
    </source>
</evidence>
<dbReference type="HOGENOM" id="CLU_1785544_0_0_10"/>
<accession>H6L562</accession>